<protein>
    <recommendedName>
        <fullName evidence="4">DUF4440 domain-containing protein</fullName>
    </recommendedName>
</protein>
<sequence>MLEDITVSVALVSRQRQVERERGDGWVQTGETKIVELDLQGVNLTNADGSGKTVPVVEFDVCIDVADMDIVDANGNSVGAEGRPTRGWERHTLVNHDWENDPANGWRVSTSETLEKQPCEASD</sequence>
<evidence type="ECO:0000313" key="2">
    <source>
        <dbReference type="EMBL" id="MPV35966.1"/>
    </source>
</evidence>
<comment type="caution">
    <text evidence="2">The sequence shown here is derived from an EMBL/GenBank/DDBJ whole genome shotgun (WGS) entry which is preliminary data.</text>
</comment>
<evidence type="ECO:0008006" key="4">
    <source>
        <dbReference type="Google" id="ProtNLM"/>
    </source>
</evidence>
<feature type="region of interest" description="Disordered" evidence="1">
    <location>
        <begin position="99"/>
        <end position="123"/>
    </location>
</feature>
<dbReference type="AlphaFoldDB" id="A0A6N7EII0"/>
<dbReference type="OrthoDB" id="3781444at2"/>
<proteinExistence type="predicted"/>
<reference evidence="2 3" key="1">
    <citation type="submission" date="2019-10" db="EMBL/GenBank/DDBJ databases">
        <title>Georgenia wutianyii sp. nov. and Georgenia yuyongxinii sp. nov. isolated from plateau pika (Ochotona curzoniae) in the Qinghai-Tibet plateau of China.</title>
        <authorList>
            <person name="Tian Z."/>
        </authorList>
    </citation>
    <scope>NUCLEOTIDE SEQUENCE [LARGE SCALE GENOMIC DNA]</scope>
    <source>
        <strain evidence="2 3">JCM 19765</strain>
    </source>
</reference>
<dbReference type="RefSeq" id="WP_152814945.1">
    <property type="nucleotide sequence ID" value="NZ_VUKD01000001.1"/>
</dbReference>
<organism evidence="2 3">
    <name type="scientific">Georgenia subflava</name>
    <dbReference type="NCBI Taxonomy" id="1622177"/>
    <lineage>
        <taxon>Bacteria</taxon>
        <taxon>Bacillati</taxon>
        <taxon>Actinomycetota</taxon>
        <taxon>Actinomycetes</taxon>
        <taxon>Micrococcales</taxon>
        <taxon>Bogoriellaceae</taxon>
        <taxon>Georgenia</taxon>
    </lineage>
</organism>
<name>A0A6N7EII0_9MICO</name>
<accession>A0A6N7EII0</accession>
<gene>
    <name evidence="2" type="ORF">GB881_02695</name>
</gene>
<evidence type="ECO:0000313" key="3">
    <source>
        <dbReference type="Proteomes" id="UP000437709"/>
    </source>
</evidence>
<keyword evidence="3" id="KW-1185">Reference proteome</keyword>
<dbReference type="Proteomes" id="UP000437709">
    <property type="component" value="Unassembled WGS sequence"/>
</dbReference>
<evidence type="ECO:0000256" key="1">
    <source>
        <dbReference type="SAM" id="MobiDB-lite"/>
    </source>
</evidence>
<feature type="compositionally biased region" description="Basic and acidic residues" evidence="1">
    <location>
        <begin position="113"/>
        <end position="123"/>
    </location>
</feature>
<dbReference type="EMBL" id="WHPC01000005">
    <property type="protein sequence ID" value="MPV35966.1"/>
    <property type="molecule type" value="Genomic_DNA"/>
</dbReference>